<comment type="caution">
    <text evidence="1">The sequence shown here is derived from an EMBL/GenBank/DDBJ whole genome shotgun (WGS) entry which is preliminary data.</text>
</comment>
<dbReference type="Proteomes" id="UP000617951">
    <property type="component" value="Unassembled WGS sequence"/>
</dbReference>
<sequence length="134" mass="15236">MFYEKEEKYSCWEVLAVLQKEPLCVVCLAEAGTPFCFLANSHAVYDRSSLNVYVSSLEEQQMPGCPPEKGAEVILRFICRLSDREKATVSVRGSVEKVYEREEKGDEICRQFPGGWPVWKICGITMRGRTICSL</sequence>
<gene>
    <name evidence="1" type="ORF">H8693_00865</name>
</gene>
<keyword evidence="2" id="KW-1185">Reference proteome</keyword>
<accession>A0A926HV12</accession>
<dbReference type="EMBL" id="JACRSS010000001">
    <property type="protein sequence ID" value="MBC8537484.1"/>
    <property type="molecule type" value="Genomic_DNA"/>
</dbReference>
<proteinExistence type="predicted"/>
<evidence type="ECO:0000313" key="1">
    <source>
        <dbReference type="EMBL" id="MBC8537484.1"/>
    </source>
</evidence>
<reference evidence="1" key="1">
    <citation type="submission" date="2020-08" db="EMBL/GenBank/DDBJ databases">
        <title>Genome public.</title>
        <authorList>
            <person name="Liu C."/>
            <person name="Sun Q."/>
        </authorList>
    </citation>
    <scope>NUCLEOTIDE SEQUENCE</scope>
    <source>
        <strain evidence="1">NSJ-63</strain>
    </source>
</reference>
<organism evidence="1 2">
    <name type="scientific">Guopingia tenuis</name>
    <dbReference type="NCBI Taxonomy" id="2763656"/>
    <lineage>
        <taxon>Bacteria</taxon>
        <taxon>Bacillati</taxon>
        <taxon>Bacillota</taxon>
        <taxon>Clostridia</taxon>
        <taxon>Christensenellales</taxon>
        <taxon>Christensenellaceae</taxon>
        <taxon>Guopingia</taxon>
    </lineage>
</organism>
<dbReference type="AlphaFoldDB" id="A0A926HV12"/>
<name>A0A926HV12_9FIRM</name>
<protein>
    <submittedName>
        <fullName evidence="1">Uncharacterized protein</fullName>
    </submittedName>
</protein>
<evidence type="ECO:0000313" key="2">
    <source>
        <dbReference type="Proteomes" id="UP000617951"/>
    </source>
</evidence>
<dbReference type="RefSeq" id="WP_249279391.1">
    <property type="nucleotide sequence ID" value="NZ_JACRSS010000001.1"/>
</dbReference>